<comment type="caution">
    <text evidence="1">The sequence shown here is derived from an EMBL/GenBank/DDBJ whole genome shotgun (WGS) entry which is preliminary data.</text>
</comment>
<gene>
    <name evidence="1" type="ORF">LCGC14_0659020</name>
</gene>
<dbReference type="EMBL" id="LAZR01001255">
    <property type="protein sequence ID" value="KKN47826.1"/>
    <property type="molecule type" value="Genomic_DNA"/>
</dbReference>
<proteinExistence type="predicted"/>
<dbReference type="AlphaFoldDB" id="A0A0F9TFQ3"/>
<evidence type="ECO:0008006" key="2">
    <source>
        <dbReference type="Google" id="ProtNLM"/>
    </source>
</evidence>
<protein>
    <recommendedName>
        <fullName evidence="2">N-acetyltransferase domain-containing protein</fullName>
    </recommendedName>
</protein>
<accession>A0A0F9TFQ3</accession>
<organism evidence="1">
    <name type="scientific">marine sediment metagenome</name>
    <dbReference type="NCBI Taxonomy" id="412755"/>
    <lineage>
        <taxon>unclassified sequences</taxon>
        <taxon>metagenomes</taxon>
        <taxon>ecological metagenomes</taxon>
    </lineage>
</organism>
<evidence type="ECO:0000313" key="1">
    <source>
        <dbReference type="EMBL" id="KKN47826.1"/>
    </source>
</evidence>
<name>A0A0F9TFQ3_9ZZZZ</name>
<reference evidence="1" key="1">
    <citation type="journal article" date="2015" name="Nature">
        <title>Complex archaea that bridge the gap between prokaryotes and eukaryotes.</title>
        <authorList>
            <person name="Spang A."/>
            <person name="Saw J.H."/>
            <person name="Jorgensen S.L."/>
            <person name="Zaremba-Niedzwiedzka K."/>
            <person name="Martijn J."/>
            <person name="Lind A.E."/>
            <person name="van Eijk R."/>
            <person name="Schleper C."/>
            <person name="Guy L."/>
            <person name="Ettema T.J."/>
        </authorList>
    </citation>
    <scope>NUCLEOTIDE SEQUENCE</scope>
</reference>
<sequence length="235" mass="26426">MTLQSFQDDQRFAANCIALLQSAGISVTVGYDFDTYKEILEKARPGHVLGMPFDPELHTLTQSNAFWVVGRNGKGEVMHTQAMRLLDLQGANLAEYMRCSYTDFPPPGVDIDLQRSRYRAGPGAHRISGQVCYHGEFWVGTTPREFRNVGLSSVLGRYAFWQAIQHWKPDHVVAFMQNSVVYKGFPARHGYMHTEPGALHWFLTGQDVPIEGFMSYMGSDDLQYILDMPLSGLAA</sequence>